<dbReference type="GO" id="GO:0005886">
    <property type="term" value="C:plasma membrane"/>
    <property type="evidence" value="ECO:0007669"/>
    <property type="project" value="UniProtKB-SubCell"/>
</dbReference>
<comment type="similarity">
    <text evidence="2">Belongs to the cytochrome ubiquinol oxidase subunit 2 family.</text>
</comment>
<keyword evidence="4 7" id="KW-0812">Transmembrane</keyword>
<comment type="subcellular location">
    <subcellularLocation>
        <location evidence="1">Cell membrane</location>
        <topology evidence="1">Multi-pass membrane protein</topology>
    </subcellularLocation>
</comment>
<dbReference type="GO" id="GO:0019646">
    <property type="term" value="P:aerobic electron transport chain"/>
    <property type="evidence" value="ECO:0007669"/>
    <property type="project" value="TreeGrafter"/>
</dbReference>
<reference evidence="8 9" key="1">
    <citation type="journal article" date="2009" name="J. Bacteriol.">
        <title>Draft genome sequence of the extremely acidophilic bacterium Acidithiobacillus caldus ATCC 51756 reveals metabolic versatility in the genus Acidithiobacillus.</title>
        <authorList>
            <person name="Valdes J."/>
            <person name="Quatrini R."/>
            <person name="Hallberg K."/>
            <person name="Dopson M."/>
            <person name="Valenzuela P.D."/>
            <person name="Holmes D.S."/>
        </authorList>
    </citation>
    <scope>NUCLEOTIDE SEQUENCE [LARGE SCALE GENOMIC DNA]</scope>
    <source>
        <strain evidence="9">ATCC 51756 / DSM 8584 / KU</strain>
    </source>
</reference>
<dbReference type="EC" id="1.10.3.-" evidence="8"/>
<evidence type="ECO:0000256" key="5">
    <source>
        <dbReference type="ARBA" id="ARBA00022989"/>
    </source>
</evidence>
<organism evidence="8 9">
    <name type="scientific">Acidithiobacillus caldus (strain ATCC 51756 / DSM 8584 / KU)</name>
    <dbReference type="NCBI Taxonomy" id="637389"/>
    <lineage>
        <taxon>Bacteria</taxon>
        <taxon>Pseudomonadati</taxon>
        <taxon>Pseudomonadota</taxon>
        <taxon>Acidithiobacillia</taxon>
        <taxon>Acidithiobacillales</taxon>
        <taxon>Acidithiobacillaceae</taxon>
        <taxon>Acidithiobacillus</taxon>
    </lineage>
</organism>
<dbReference type="GO" id="GO:0016682">
    <property type="term" value="F:oxidoreductase activity, acting on diphenols and related substances as donors, oxygen as acceptor"/>
    <property type="evidence" value="ECO:0007669"/>
    <property type="project" value="TreeGrafter"/>
</dbReference>
<dbReference type="AlphaFoldDB" id="A0A059ZNR1"/>
<dbReference type="PANTHER" id="PTHR43141:SF4">
    <property type="entry name" value="CYTOCHROME BD2 SUBUNIT II"/>
    <property type="match status" value="1"/>
</dbReference>
<dbReference type="InterPro" id="IPR003317">
    <property type="entry name" value="Cyt-d_oxidase_su2"/>
</dbReference>
<dbReference type="PANTHER" id="PTHR43141">
    <property type="entry name" value="CYTOCHROME BD2 SUBUNIT II"/>
    <property type="match status" value="1"/>
</dbReference>
<feature type="transmembrane region" description="Helical" evidence="7">
    <location>
        <begin position="67"/>
        <end position="85"/>
    </location>
</feature>
<feature type="transmembrane region" description="Helical" evidence="7">
    <location>
        <begin position="284"/>
        <end position="304"/>
    </location>
</feature>
<name>A0A059ZNR1_ACICK</name>
<feature type="transmembrane region" description="Helical" evidence="7">
    <location>
        <begin position="91"/>
        <end position="114"/>
    </location>
</feature>
<feature type="transmembrane region" description="Helical" evidence="7">
    <location>
        <begin position="324"/>
        <end position="344"/>
    </location>
</feature>
<feature type="transmembrane region" description="Helical" evidence="7">
    <location>
        <begin position="218"/>
        <end position="243"/>
    </location>
</feature>
<dbReference type="HOGENOM" id="CLU_049294_1_0_6"/>
<keyword evidence="5 7" id="KW-1133">Transmembrane helix</keyword>
<feature type="transmembrane region" description="Helical" evidence="7">
    <location>
        <begin position="255"/>
        <end position="272"/>
    </location>
</feature>
<gene>
    <name evidence="8" type="ORF">Acaty_c0746</name>
</gene>
<evidence type="ECO:0000256" key="3">
    <source>
        <dbReference type="ARBA" id="ARBA00022475"/>
    </source>
</evidence>
<sequence>MNGISEILRIHSSLGTFWWILLGLFFVIYIVLDGADLGAGVFSLMLENENDRAAVMASMAGTWDANETWLVVAGGVIFGAFPLVYGATFNYLMIPLMFALWGIISRAVAFEFHVHAKGSKAFWGKMFGLGSLVAAFFAGVALGATLLGFPMSKGNAQGIQVANDPFANTVPHFSGNALSFLSPFSIWTGIAAVIAGGLAGTLYLCARFKQDDPIYQKAYAWATTFSYLALVAVVITLVWSYAIMPDAAKWTGSGWFGWLILLLAILFSAFRMMMAHAAHRDFPALLWCGAIVVLMWGGMWATNFPYIVPQTWTIAAGANPANDLAILTLFMTGFVPVMIMYNAYQIWVFRHRLTHLAGYESH</sequence>
<dbReference type="Pfam" id="PF02322">
    <property type="entry name" value="Cyt_bd_oxida_II"/>
    <property type="match status" value="1"/>
</dbReference>
<keyword evidence="6 7" id="KW-0472">Membrane</keyword>
<evidence type="ECO:0000256" key="1">
    <source>
        <dbReference type="ARBA" id="ARBA00004651"/>
    </source>
</evidence>
<dbReference type="eggNOG" id="COG1294">
    <property type="taxonomic scope" value="Bacteria"/>
</dbReference>
<dbReference type="EMBL" id="CP005986">
    <property type="protein sequence ID" value="AIA54624.1"/>
    <property type="molecule type" value="Genomic_DNA"/>
</dbReference>
<dbReference type="GO" id="GO:0070069">
    <property type="term" value="C:cytochrome complex"/>
    <property type="evidence" value="ECO:0007669"/>
    <property type="project" value="TreeGrafter"/>
</dbReference>
<feature type="transmembrane region" description="Helical" evidence="7">
    <location>
        <begin position="184"/>
        <end position="206"/>
    </location>
</feature>
<keyword evidence="8" id="KW-0560">Oxidoreductase</keyword>
<feature type="transmembrane region" description="Helical" evidence="7">
    <location>
        <begin position="126"/>
        <end position="149"/>
    </location>
</feature>
<evidence type="ECO:0000256" key="4">
    <source>
        <dbReference type="ARBA" id="ARBA00022692"/>
    </source>
</evidence>
<dbReference type="KEGG" id="acz:Acaty_c0746"/>
<keyword evidence="3" id="KW-1003">Cell membrane</keyword>
<dbReference type="Proteomes" id="UP000005522">
    <property type="component" value="Chromosome"/>
</dbReference>
<feature type="transmembrane region" description="Helical" evidence="7">
    <location>
        <begin position="17"/>
        <end position="46"/>
    </location>
</feature>
<dbReference type="RefSeq" id="WP_004870964.1">
    <property type="nucleotide sequence ID" value="NZ_CP005986.1"/>
</dbReference>
<evidence type="ECO:0000313" key="8">
    <source>
        <dbReference type="EMBL" id="AIA54624.1"/>
    </source>
</evidence>
<evidence type="ECO:0000256" key="7">
    <source>
        <dbReference type="SAM" id="Phobius"/>
    </source>
</evidence>
<evidence type="ECO:0000313" key="9">
    <source>
        <dbReference type="Proteomes" id="UP000005522"/>
    </source>
</evidence>
<evidence type="ECO:0000256" key="2">
    <source>
        <dbReference type="ARBA" id="ARBA00007543"/>
    </source>
</evidence>
<protein>
    <submittedName>
        <fullName evidence="8">Cytochrome d ubiquinol oxidase subunit II</fullName>
        <ecNumber evidence="8">1.10.3.-</ecNumber>
    </submittedName>
</protein>
<dbReference type="GO" id="GO:0009055">
    <property type="term" value="F:electron transfer activity"/>
    <property type="evidence" value="ECO:0007669"/>
    <property type="project" value="TreeGrafter"/>
</dbReference>
<evidence type="ECO:0000256" key="6">
    <source>
        <dbReference type="ARBA" id="ARBA00023136"/>
    </source>
</evidence>
<proteinExistence type="inferred from homology"/>
<accession>A0A059ZNR1</accession>
<dbReference type="GeneID" id="92930743"/>